<dbReference type="Gene3D" id="3.40.50.2000">
    <property type="entry name" value="Glycogen Phosphorylase B"/>
    <property type="match status" value="2"/>
</dbReference>
<dbReference type="PANTHER" id="PTHR30160:SF23">
    <property type="match status" value="1"/>
</dbReference>
<dbReference type="SUPFAM" id="SSF53756">
    <property type="entry name" value="UDP-Glycosyltransferase/glycogen phosphorylase"/>
    <property type="match status" value="1"/>
</dbReference>
<dbReference type="InterPro" id="IPR051199">
    <property type="entry name" value="LPS_LOS_Heptosyltrfase"/>
</dbReference>
<dbReference type="InterPro" id="IPR002201">
    <property type="entry name" value="Glyco_trans_9"/>
</dbReference>
<accession>A0ABW4ZC00</accession>
<comment type="caution">
    <text evidence="3">The sequence shown here is derived from an EMBL/GenBank/DDBJ whole genome shotgun (WGS) entry which is preliminary data.</text>
</comment>
<sequence>MTATRSLITRFGGIGDIVLLTPALKALTERDGSPPDLIAGANWTYPVLKDCPYINDIYILNKRGIPPFLNASSRSLKHDLSPKKYRDIYNLHPEPKTQRHLKFLPLSSIAPHHHAMEHESNRRLREIGCPTHTPPAAPHIYTTQSEIDTLINKAPKLNGDFILVQPGNKKTMTSGDVGRSSNTKFWSHDKWQAVIQSLAKNYPNTQILVIGSPTESDYVDEIISPLNFPNLHNYTRDLNLIELKAASTLAAGLITVDTGPAHIAAAMGCPLIELFGPCIPDSHAPLNLGQTIEMLVKFENESEKQRHHSSIGLITPEEVIEKFTQTFDFHRTPPSSRIL</sequence>
<evidence type="ECO:0000313" key="3">
    <source>
        <dbReference type="EMBL" id="MFD2159538.1"/>
    </source>
</evidence>
<evidence type="ECO:0000256" key="1">
    <source>
        <dbReference type="ARBA" id="ARBA00022676"/>
    </source>
</evidence>
<evidence type="ECO:0000256" key="2">
    <source>
        <dbReference type="ARBA" id="ARBA00022679"/>
    </source>
</evidence>
<proteinExistence type="predicted"/>
<keyword evidence="1" id="KW-0328">Glycosyltransferase</keyword>
<dbReference type="Pfam" id="PF01075">
    <property type="entry name" value="Glyco_transf_9"/>
    <property type="match status" value="1"/>
</dbReference>
<keyword evidence="4" id="KW-1185">Reference proteome</keyword>
<dbReference type="RefSeq" id="WP_377086305.1">
    <property type="nucleotide sequence ID" value="NZ_JBHSJL010000014.1"/>
</dbReference>
<dbReference type="Proteomes" id="UP001597389">
    <property type="component" value="Unassembled WGS sequence"/>
</dbReference>
<reference evidence="4" key="1">
    <citation type="journal article" date="2019" name="Int. J. Syst. Evol. Microbiol.">
        <title>The Global Catalogue of Microorganisms (GCM) 10K type strain sequencing project: providing services to taxonomists for standard genome sequencing and annotation.</title>
        <authorList>
            <consortium name="The Broad Institute Genomics Platform"/>
            <consortium name="The Broad Institute Genome Sequencing Center for Infectious Disease"/>
            <person name="Wu L."/>
            <person name="Ma J."/>
        </authorList>
    </citation>
    <scope>NUCLEOTIDE SEQUENCE [LARGE SCALE GENOMIC DNA]</scope>
    <source>
        <strain evidence="4">CCUG 57942</strain>
    </source>
</reference>
<name>A0ABW4ZC00_9BACT</name>
<keyword evidence="2" id="KW-0808">Transferase</keyword>
<dbReference type="PANTHER" id="PTHR30160">
    <property type="entry name" value="TETRAACYLDISACCHARIDE 4'-KINASE-RELATED"/>
    <property type="match status" value="1"/>
</dbReference>
<dbReference type="CDD" id="cd03789">
    <property type="entry name" value="GT9_LPS_heptosyltransferase"/>
    <property type="match status" value="1"/>
</dbReference>
<dbReference type="EMBL" id="JBHUJB010000046">
    <property type="protein sequence ID" value="MFD2159538.1"/>
    <property type="molecule type" value="Genomic_DNA"/>
</dbReference>
<protein>
    <submittedName>
        <fullName evidence="3">Glycosyltransferase family 9 protein</fullName>
    </submittedName>
</protein>
<evidence type="ECO:0000313" key="4">
    <source>
        <dbReference type="Proteomes" id="UP001597389"/>
    </source>
</evidence>
<organism evidence="3 4">
    <name type="scientific">Rubritalea tangerina</name>
    <dbReference type="NCBI Taxonomy" id="430798"/>
    <lineage>
        <taxon>Bacteria</taxon>
        <taxon>Pseudomonadati</taxon>
        <taxon>Verrucomicrobiota</taxon>
        <taxon>Verrucomicrobiia</taxon>
        <taxon>Verrucomicrobiales</taxon>
        <taxon>Rubritaleaceae</taxon>
        <taxon>Rubritalea</taxon>
    </lineage>
</organism>
<gene>
    <name evidence="3" type="ORF">ACFSW8_11555</name>
</gene>